<dbReference type="InParanoid" id="A0A1B4XDQ3"/>
<keyword evidence="2" id="KW-1185">Reference proteome</keyword>
<dbReference type="OrthoDB" id="9861574at2"/>
<dbReference type="KEGG" id="slim:SCL_0615"/>
<dbReference type="Proteomes" id="UP000243180">
    <property type="component" value="Chromosome"/>
</dbReference>
<organism evidence="1 2">
    <name type="scientific">Sulfuricaulis limicola</name>
    <dbReference type="NCBI Taxonomy" id="1620215"/>
    <lineage>
        <taxon>Bacteria</taxon>
        <taxon>Pseudomonadati</taxon>
        <taxon>Pseudomonadota</taxon>
        <taxon>Gammaproteobacteria</taxon>
        <taxon>Acidiferrobacterales</taxon>
        <taxon>Acidiferrobacteraceae</taxon>
        <taxon>Sulfuricaulis</taxon>
    </lineage>
</organism>
<proteinExistence type="predicted"/>
<protein>
    <recommendedName>
        <fullName evidence="3">Rho termination factor N-terminal domain-containing protein</fullName>
    </recommendedName>
</protein>
<sequence>MAHTYHELKEMTVAQLREIAKDMTHEAVKGATQMNKDHLLKGLCTALNIEMHEHHEVVGIDKAAIKIKIRTLRKKRDEILATKERKELSGVLRQIHALKRTIRRATV</sequence>
<evidence type="ECO:0008006" key="3">
    <source>
        <dbReference type="Google" id="ProtNLM"/>
    </source>
</evidence>
<accession>A0A1B4XDQ3</accession>
<evidence type="ECO:0000313" key="1">
    <source>
        <dbReference type="EMBL" id="BAV32937.1"/>
    </source>
</evidence>
<reference evidence="1 2" key="1">
    <citation type="submission" date="2015-05" db="EMBL/GenBank/DDBJ databases">
        <title>Complete genome sequence of a sulfur-oxidizing gammaproteobacterium strain HA5.</title>
        <authorList>
            <person name="Miura A."/>
            <person name="Kojima H."/>
            <person name="Fukui M."/>
        </authorList>
    </citation>
    <scope>NUCLEOTIDE SEQUENCE [LARGE SCALE GENOMIC DNA]</scope>
    <source>
        <strain evidence="1 2">HA5</strain>
    </source>
</reference>
<dbReference type="AlphaFoldDB" id="A0A1B4XDQ3"/>
<gene>
    <name evidence="1" type="ORF">SCL_0615</name>
</gene>
<dbReference type="EMBL" id="AP014879">
    <property type="protein sequence ID" value="BAV32937.1"/>
    <property type="molecule type" value="Genomic_DNA"/>
</dbReference>
<dbReference type="RefSeq" id="WP_096359853.1">
    <property type="nucleotide sequence ID" value="NZ_AP014879.1"/>
</dbReference>
<evidence type="ECO:0000313" key="2">
    <source>
        <dbReference type="Proteomes" id="UP000243180"/>
    </source>
</evidence>
<name>A0A1B4XDQ3_9GAMM</name>